<feature type="compositionally biased region" description="Polar residues" evidence="1">
    <location>
        <begin position="247"/>
        <end position="261"/>
    </location>
</feature>
<evidence type="ECO:0000256" key="1">
    <source>
        <dbReference type="SAM" id="MobiDB-lite"/>
    </source>
</evidence>
<evidence type="ECO:0000313" key="3">
    <source>
        <dbReference type="Proteomes" id="UP000324800"/>
    </source>
</evidence>
<name>A0A5J4VTV5_9EUKA</name>
<accession>A0A5J4VTV5</accession>
<sequence>MGMLLREFTQNDLEPLGIDVFQVTQSESEQERKKEKKAIATRSILPIVKKSRDVQASASELFSHNIANQQVITGINDWRATMEAKPYRIYNYQRYRPPQVAKIPDILKSIGLKLKKGMSSKQKKRIQQEILSYDDQISPFEAKLGVLGLIDDTQKRKIYGGDFPYSLQQELLETSIRVNIEGKLIFDNYIDNTQRYSSNINKGLNEPSMNLGSSCPVFTDEQQLNELMNEGSQRQKQSISKQLNSEFANQQQASELPQSSVFDEPPELSLGQEKLSEEQQRQIEAEMISYMNFNTVYDIGALDWGRPPINDAYSRHPFETYSTGYKYDQFGNPIAYMKKPTQPIGKKNSNMKRNYIPTSQLIQTAKAQADLHKKLTKFTKNHKKK</sequence>
<reference evidence="2 3" key="1">
    <citation type="submission" date="2019-03" db="EMBL/GenBank/DDBJ databases">
        <title>Single cell metagenomics reveals metabolic interactions within the superorganism composed of flagellate Streblomastix strix and complex community of Bacteroidetes bacteria on its surface.</title>
        <authorList>
            <person name="Treitli S.C."/>
            <person name="Kolisko M."/>
            <person name="Husnik F."/>
            <person name="Keeling P."/>
            <person name="Hampl V."/>
        </authorList>
    </citation>
    <scope>NUCLEOTIDE SEQUENCE [LARGE SCALE GENOMIC DNA]</scope>
    <source>
        <strain evidence="2">ST1C</strain>
    </source>
</reference>
<gene>
    <name evidence="2" type="ORF">EZS28_018466</name>
</gene>
<comment type="caution">
    <text evidence="2">The sequence shown here is derived from an EMBL/GenBank/DDBJ whole genome shotgun (WGS) entry which is preliminary data.</text>
</comment>
<dbReference type="EMBL" id="SNRW01005001">
    <property type="protein sequence ID" value="KAA6386007.1"/>
    <property type="molecule type" value="Genomic_DNA"/>
</dbReference>
<proteinExistence type="predicted"/>
<dbReference type="AlphaFoldDB" id="A0A5J4VTV5"/>
<protein>
    <submittedName>
        <fullName evidence="2">Uncharacterized protein</fullName>
    </submittedName>
</protein>
<dbReference type="Proteomes" id="UP000324800">
    <property type="component" value="Unassembled WGS sequence"/>
</dbReference>
<evidence type="ECO:0000313" key="2">
    <source>
        <dbReference type="EMBL" id="KAA6386007.1"/>
    </source>
</evidence>
<feature type="region of interest" description="Disordered" evidence="1">
    <location>
        <begin position="247"/>
        <end position="266"/>
    </location>
</feature>
<organism evidence="2 3">
    <name type="scientific">Streblomastix strix</name>
    <dbReference type="NCBI Taxonomy" id="222440"/>
    <lineage>
        <taxon>Eukaryota</taxon>
        <taxon>Metamonada</taxon>
        <taxon>Preaxostyla</taxon>
        <taxon>Oxymonadida</taxon>
        <taxon>Streblomastigidae</taxon>
        <taxon>Streblomastix</taxon>
    </lineage>
</organism>